<organism evidence="2 3">
    <name type="scientific">Gigaspora margarita</name>
    <dbReference type="NCBI Taxonomy" id="4874"/>
    <lineage>
        <taxon>Eukaryota</taxon>
        <taxon>Fungi</taxon>
        <taxon>Fungi incertae sedis</taxon>
        <taxon>Mucoromycota</taxon>
        <taxon>Glomeromycotina</taxon>
        <taxon>Glomeromycetes</taxon>
        <taxon>Diversisporales</taxon>
        <taxon>Gigasporaceae</taxon>
        <taxon>Gigaspora</taxon>
    </lineage>
</organism>
<comment type="caution">
    <text evidence="2">The sequence shown here is derived from an EMBL/GenBank/DDBJ whole genome shotgun (WGS) entry which is preliminary data.</text>
</comment>
<accession>A0ABN7WJV3</accession>
<dbReference type="Proteomes" id="UP000789901">
    <property type="component" value="Unassembled WGS sequence"/>
</dbReference>
<gene>
    <name evidence="2" type="ORF">GMARGA_LOCUS31249</name>
</gene>
<dbReference type="EMBL" id="CAJVQB010046170">
    <property type="protein sequence ID" value="CAG8832839.1"/>
    <property type="molecule type" value="Genomic_DNA"/>
</dbReference>
<evidence type="ECO:0000313" key="2">
    <source>
        <dbReference type="EMBL" id="CAG8832839.1"/>
    </source>
</evidence>
<feature type="non-terminal residue" evidence="2">
    <location>
        <position position="1"/>
    </location>
</feature>
<sequence>AASSADILAQFSFSNKEVNAYIISISACEGPNSNVEEDCFKQSKKTKLERRGESKK</sequence>
<protein>
    <submittedName>
        <fullName evidence="2">28830_t:CDS:1</fullName>
    </submittedName>
</protein>
<feature type="region of interest" description="Disordered" evidence="1">
    <location>
        <begin position="33"/>
        <end position="56"/>
    </location>
</feature>
<keyword evidence="3" id="KW-1185">Reference proteome</keyword>
<name>A0ABN7WJV3_GIGMA</name>
<proteinExistence type="predicted"/>
<evidence type="ECO:0000256" key="1">
    <source>
        <dbReference type="SAM" id="MobiDB-lite"/>
    </source>
</evidence>
<reference evidence="2 3" key="1">
    <citation type="submission" date="2021-06" db="EMBL/GenBank/DDBJ databases">
        <authorList>
            <person name="Kallberg Y."/>
            <person name="Tangrot J."/>
            <person name="Rosling A."/>
        </authorList>
    </citation>
    <scope>NUCLEOTIDE SEQUENCE [LARGE SCALE GENOMIC DNA]</scope>
    <source>
        <strain evidence="2 3">120-4 pot B 10/14</strain>
    </source>
</reference>
<feature type="non-terminal residue" evidence="2">
    <location>
        <position position="56"/>
    </location>
</feature>
<evidence type="ECO:0000313" key="3">
    <source>
        <dbReference type="Proteomes" id="UP000789901"/>
    </source>
</evidence>